<dbReference type="PROSITE" id="PS51842">
    <property type="entry name" value="IF_ROD_2"/>
    <property type="match status" value="1"/>
</dbReference>
<dbReference type="GO" id="GO:0030280">
    <property type="term" value="F:structural constituent of skin epidermis"/>
    <property type="evidence" value="ECO:0000318"/>
    <property type="project" value="GO_Central"/>
</dbReference>
<dbReference type="OrthoDB" id="9450571at2759"/>
<dbReference type="FunCoup" id="A0A287B7K6">
    <property type="interactions" value="152"/>
</dbReference>
<keyword evidence="11" id="KW-1267">Proteomics identification</keyword>
<dbReference type="OMA" id="ETQQIRT"/>
<reference evidence="8" key="4">
    <citation type="submission" date="2025-09" db="UniProtKB">
        <authorList>
            <consortium name="Ensembl"/>
        </authorList>
    </citation>
    <scope>IDENTIFICATION</scope>
</reference>
<dbReference type="Ensembl" id="ENSSSCT00000060897.2">
    <property type="protein sequence ID" value="ENSSSCP00000052454.1"/>
    <property type="gene ID" value="ENSSSCG00000036791.2"/>
</dbReference>
<proteinExistence type="evidence at protein level"/>
<dbReference type="CTD" id="196374"/>
<dbReference type="GO" id="GO:0045109">
    <property type="term" value="P:intermediate filament organization"/>
    <property type="evidence" value="ECO:0000318"/>
    <property type="project" value="GO_Central"/>
</dbReference>
<dbReference type="Gene3D" id="1.20.5.500">
    <property type="entry name" value="Single helix bin"/>
    <property type="match status" value="1"/>
</dbReference>
<dbReference type="PROSITE" id="PS00226">
    <property type="entry name" value="IF_ROD_1"/>
    <property type="match status" value="1"/>
</dbReference>
<reference evidence="8" key="3">
    <citation type="submission" date="2025-08" db="UniProtKB">
        <authorList>
            <consortium name="Ensembl"/>
        </authorList>
    </citation>
    <scope>IDENTIFICATION</scope>
</reference>
<keyword evidence="2 4" id="KW-0403">Intermediate filament</keyword>
<feature type="coiled-coil region" evidence="5">
    <location>
        <begin position="195"/>
        <end position="222"/>
    </location>
</feature>
<dbReference type="Pfam" id="PF00038">
    <property type="entry name" value="Filament"/>
    <property type="match status" value="1"/>
</dbReference>
<evidence type="ECO:0000256" key="2">
    <source>
        <dbReference type="ARBA" id="ARBA00022754"/>
    </source>
</evidence>
<dbReference type="InParanoid" id="A0A287B7K6"/>
<dbReference type="AlphaFoldDB" id="A0A287B7K6"/>
<dbReference type="PANTHER" id="PTHR45616">
    <property type="entry name" value="GATA-TYPE DOMAIN-CONTAINING PROTEIN"/>
    <property type="match status" value="1"/>
</dbReference>
<dbReference type="PANTHER" id="PTHR45616:SF18">
    <property type="entry name" value="KERATIN, TYPE II CYTOSKELETAL 78"/>
    <property type="match status" value="1"/>
</dbReference>
<dbReference type="VGNC" id="VGNC:89594">
    <property type="gene designation" value="KRT78"/>
</dbReference>
<gene>
    <name evidence="8 10" type="primary">KRT78</name>
</gene>
<dbReference type="SMR" id="A0A287B7K6"/>
<feature type="region of interest" description="Disordered" evidence="6">
    <location>
        <begin position="536"/>
        <end position="558"/>
    </location>
</feature>
<dbReference type="SUPFAM" id="SSF64593">
    <property type="entry name" value="Intermediate filament protein, coiled coil region"/>
    <property type="match status" value="2"/>
</dbReference>
<keyword evidence="9" id="KW-1185">Reference proteome</keyword>
<dbReference type="Reactome" id="R-SSC-6809371">
    <property type="pathway name" value="Formation of the cornified envelope"/>
</dbReference>
<dbReference type="Bgee" id="ENSSSCG00000036791">
    <property type="expression patterns" value="Expressed in tonsil and 1 other cell type or tissue"/>
</dbReference>
<accession>A0A287B7K6</accession>
<name>A0A287B7K6_PIG</name>
<dbReference type="FunFam" id="1.20.5.170:FF:000004">
    <property type="entry name" value="Keratin, type II cytoskeletal 5"/>
    <property type="match status" value="1"/>
</dbReference>
<evidence type="ECO:0000313" key="10">
    <source>
        <dbReference type="VGNC" id="VGNC:89594"/>
    </source>
</evidence>
<dbReference type="InterPro" id="IPR003054">
    <property type="entry name" value="Keratin_II"/>
</dbReference>
<dbReference type="Reactome" id="R-SSC-6805567">
    <property type="pathway name" value="Keratinization"/>
</dbReference>
<reference evidence="8" key="2">
    <citation type="journal article" date="2020" name="Gigascience">
        <title>An improved pig reference genome sequence to enable pig genetics and genomics research.</title>
        <authorList>
            <person name="Warr A."/>
            <person name="Affara N."/>
            <person name="Aken B."/>
            <person name="Beiki H."/>
            <person name="Bickhart D.M."/>
            <person name="Billis K."/>
            <person name="Chow W."/>
            <person name="Eory L."/>
            <person name="Finlayson H.A."/>
            <person name="Flicek P."/>
            <person name="Giron C.G."/>
            <person name="Griffin D.K."/>
            <person name="Hall R."/>
            <person name="Hannum G."/>
            <person name="Hourlier T."/>
            <person name="Howe K."/>
            <person name="Hume D.A."/>
            <person name="Izuogu O."/>
            <person name="Kim K."/>
            <person name="Koren S."/>
            <person name="Liu H."/>
            <person name="Manchanda N."/>
            <person name="Martin F.J."/>
            <person name="Nonneman D.J."/>
            <person name="O'Connor R.E."/>
            <person name="Phillippy A.M."/>
            <person name="Rohrer G.A."/>
            <person name="Rosen B.D."/>
            <person name="Rund L.A."/>
            <person name="Sargent C.A."/>
            <person name="Schook L.B."/>
            <person name="Schroeder S.G."/>
            <person name="Schwartz A.S."/>
            <person name="Skinner B.M."/>
            <person name="Talbot R."/>
            <person name="Tseng E."/>
            <person name="Tuggle C.K."/>
            <person name="Watson M."/>
            <person name="Smith T.P.L."/>
            <person name="Archibald A.L."/>
        </authorList>
    </citation>
    <scope>NUCLEOTIDE SEQUENCE [LARGE SCALE GENOMIC DNA]</scope>
    <source>
        <strain evidence="8">Duroc</strain>
    </source>
</reference>
<dbReference type="Gene3D" id="1.20.5.1160">
    <property type="entry name" value="Vasodilator-stimulated phosphoprotein"/>
    <property type="match status" value="1"/>
</dbReference>
<evidence type="ECO:0000259" key="7">
    <source>
        <dbReference type="PROSITE" id="PS51842"/>
    </source>
</evidence>
<dbReference type="GeneID" id="110260666"/>
<dbReference type="STRING" id="9823.ENSSSCP00000052454"/>
<keyword evidence="1" id="KW-0416">Keratin</keyword>
<feature type="compositionally biased region" description="Low complexity" evidence="6">
    <location>
        <begin position="539"/>
        <end position="558"/>
    </location>
</feature>
<dbReference type="FunFam" id="1.20.5.1160:FF:000001">
    <property type="entry name" value="Keratin type II"/>
    <property type="match status" value="1"/>
</dbReference>
<evidence type="ECO:0007829" key="11">
    <source>
        <dbReference type="PeptideAtlas" id="A0A287B7K6"/>
    </source>
</evidence>
<evidence type="ECO:0000256" key="3">
    <source>
        <dbReference type="ARBA" id="ARBA00023054"/>
    </source>
</evidence>
<sequence length="576" mass="62608">MGEDKSLVPGPRGRNSHTLASLCSSSVAVPPSVSAMSLSPCRAQRGFSARSACSARGRGRGRCSFSSRSLSSFRGCRGGSRGRAWGLGGRLGVRFGEGNGGPGLSLCPPGGIQQVTINQNLLTPLKIEMDPQFQVVRTQETQQIRTLNNQFASFIDKVRFLEQQNQVLQTKWHLLQQQGVRDSPQGLESFFEVYVAHLRKQLEQLQRERGALDAELKSCQDQEEEYKAKYEREALRHATLENDFVVLKKDVDGVFLSKMELEGKLKALKEYICFLRRLYEEELGQLQTQAGDLSVVLSMDNNRRLDFRDIIAEVRARYEEITRTSKAEAEMLYQTKYQELQVSAQLHGDCMKETKVQITQLQQAIQKLLSQIENLKKQNANLQAAVADAEHRGELALKDAQAKLVELEAALRTAKQDLARLLREYQELMSLKLALDVEIATYRRLLEGEESRMSGECASQVTISVGGGNAIVSGGADGGLVGTCGLGGEKGSVGSRCSSIVTGGSSVVTGGSSISTRGSSMVTKGSNVIVVSGQSPALGSSSVPGSGSSSSSTSSFTSRTILKKTVESSLKTSITY</sequence>
<dbReference type="SMART" id="SM01391">
    <property type="entry name" value="Filament"/>
    <property type="match status" value="1"/>
</dbReference>
<feature type="domain" description="IF rod" evidence="7">
    <location>
        <begin position="140"/>
        <end position="453"/>
    </location>
</feature>
<evidence type="ECO:0000313" key="8">
    <source>
        <dbReference type="Ensembl" id="ENSSSCP00000052454.1"/>
    </source>
</evidence>
<dbReference type="InterPro" id="IPR018039">
    <property type="entry name" value="IF_conserved"/>
</dbReference>
<evidence type="ECO:0000313" key="9">
    <source>
        <dbReference type="Proteomes" id="UP000008227"/>
    </source>
</evidence>
<dbReference type="KEGG" id="ssc:110260666"/>
<protein>
    <submittedName>
        <fullName evidence="8">Keratin 78</fullName>
    </submittedName>
</protein>
<organism evidence="8 9">
    <name type="scientific">Sus scrofa</name>
    <name type="common">Pig</name>
    <dbReference type="NCBI Taxonomy" id="9823"/>
    <lineage>
        <taxon>Eukaryota</taxon>
        <taxon>Metazoa</taxon>
        <taxon>Chordata</taxon>
        <taxon>Craniata</taxon>
        <taxon>Vertebrata</taxon>
        <taxon>Euteleostomi</taxon>
        <taxon>Mammalia</taxon>
        <taxon>Eutheria</taxon>
        <taxon>Laurasiatheria</taxon>
        <taxon>Artiodactyla</taxon>
        <taxon>Suina</taxon>
        <taxon>Suidae</taxon>
        <taxon>Sus</taxon>
    </lineage>
</organism>
<reference evidence="9" key="1">
    <citation type="submission" date="2009-11" db="EMBL/GenBank/DDBJ databases">
        <authorList>
            <consortium name="Porcine genome sequencing project"/>
        </authorList>
    </citation>
    <scope>NUCLEOTIDE SEQUENCE [LARGE SCALE GENOMIC DNA]</scope>
    <source>
        <strain evidence="9">Duroc</strain>
    </source>
</reference>
<dbReference type="GO" id="GO:0031424">
    <property type="term" value="P:keratinization"/>
    <property type="evidence" value="ECO:0000318"/>
    <property type="project" value="GO_Central"/>
</dbReference>
<evidence type="ECO:0000256" key="1">
    <source>
        <dbReference type="ARBA" id="ARBA00022744"/>
    </source>
</evidence>
<dbReference type="Pfam" id="PF16208">
    <property type="entry name" value="Keratin_2_head"/>
    <property type="match status" value="1"/>
</dbReference>
<evidence type="ECO:0000256" key="5">
    <source>
        <dbReference type="SAM" id="Coils"/>
    </source>
</evidence>
<dbReference type="PRINTS" id="PR01276">
    <property type="entry name" value="TYPE2KERATIN"/>
</dbReference>
<comment type="similarity">
    <text evidence="4">Belongs to the intermediate filament family.</text>
</comment>
<feature type="coiled-coil region" evidence="5">
    <location>
        <begin position="351"/>
        <end position="431"/>
    </location>
</feature>
<dbReference type="InterPro" id="IPR039008">
    <property type="entry name" value="IF_rod_dom"/>
</dbReference>
<dbReference type="RefSeq" id="XP_020947353.1">
    <property type="nucleotide sequence ID" value="XM_021091694.1"/>
</dbReference>
<dbReference type="Proteomes" id="UP000008227">
    <property type="component" value="Chromosome 5"/>
</dbReference>
<evidence type="ECO:0000256" key="6">
    <source>
        <dbReference type="SAM" id="MobiDB-lite"/>
    </source>
</evidence>
<dbReference type="GeneTree" id="ENSGT00940000162461"/>
<dbReference type="Gene3D" id="1.20.5.170">
    <property type="match status" value="1"/>
</dbReference>
<dbReference type="GO" id="GO:0045095">
    <property type="term" value="C:keratin filament"/>
    <property type="evidence" value="ECO:0000318"/>
    <property type="project" value="GO_Central"/>
</dbReference>
<keyword evidence="3 5" id="KW-0175">Coiled coil</keyword>
<dbReference type="InterPro" id="IPR032444">
    <property type="entry name" value="Keratin_2_head"/>
</dbReference>
<evidence type="ECO:0000256" key="4">
    <source>
        <dbReference type="RuleBase" id="RU000685"/>
    </source>
</evidence>